<evidence type="ECO:0000313" key="2">
    <source>
        <dbReference type="EMBL" id="TXS91453.1"/>
    </source>
</evidence>
<dbReference type="InterPro" id="IPR000792">
    <property type="entry name" value="Tscrpt_reg_LuxR_C"/>
</dbReference>
<evidence type="ECO:0000313" key="3">
    <source>
        <dbReference type="Proteomes" id="UP000321933"/>
    </source>
</evidence>
<dbReference type="RefSeq" id="WP_148064084.1">
    <property type="nucleotide sequence ID" value="NZ_VRYZ01000004.1"/>
</dbReference>
<dbReference type="OrthoDB" id="5497412at2"/>
<dbReference type="InterPro" id="IPR036388">
    <property type="entry name" value="WH-like_DNA-bd_sf"/>
</dbReference>
<dbReference type="Gene3D" id="1.10.10.10">
    <property type="entry name" value="Winged helix-like DNA-binding domain superfamily/Winged helix DNA-binding domain"/>
    <property type="match status" value="1"/>
</dbReference>
<dbReference type="SUPFAM" id="SSF46894">
    <property type="entry name" value="C-terminal effector domain of the bipartite response regulators"/>
    <property type="match status" value="1"/>
</dbReference>
<accession>A0A5C8ZSG1</accession>
<organism evidence="2 3">
    <name type="scientific">Parahaliea aestuarii</name>
    <dbReference type="NCBI Taxonomy" id="1852021"/>
    <lineage>
        <taxon>Bacteria</taxon>
        <taxon>Pseudomonadati</taxon>
        <taxon>Pseudomonadota</taxon>
        <taxon>Gammaproteobacteria</taxon>
        <taxon>Cellvibrionales</taxon>
        <taxon>Halieaceae</taxon>
        <taxon>Parahaliea</taxon>
    </lineage>
</organism>
<protein>
    <submittedName>
        <fullName evidence="2">Helix-turn-helix transcriptional regulator</fullName>
    </submittedName>
</protein>
<evidence type="ECO:0000259" key="1">
    <source>
        <dbReference type="SMART" id="SM00421"/>
    </source>
</evidence>
<reference evidence="2 3" key="1">
    <citation type="submission" date="2019-08" db="EMBL/GenBank/DDBJ databases">
        <title>Parahaliea maris sp. nov., isolated from the surface seawater.</title>
        <authorList>
            <person name="Liu Y."/>
        </authorList>
    </citation>
    <scope>NUCLEOTIDE SEQUENCE [LARGE SCALE GENOMIC DNA]</scope>
    <source>
        <strain evidence="2 3">S2-26</strain>
    </source>
</reference>
<dbReference type="SMART" id="SM00421">
    <property type="entry name" value="HTH_LUXR"/>
    <property type="match status" value="1"/>
</dbReference>
<dbReference type="AlphaFoldDB" id="A0A5C8ZSG1"/>
<feature type="domain" description="HTH luxR-type" evidence="1">
    <location>
        <begin position="322"/>
        <end position="379"/>
    </location>
</feature>
<dbReference type="GO" id="GO:0006355">
    <property type="term" value="P:regulation of DNA-templated transcription"/>
    <property type="evidence" value="ECO:0007669"/>
    <property type="project" value="InterPro"/>
</dbReference>
<keyword evidence="3" id="KW-1185">Reference proteome</keyword>
<dbReference type="GO" id="GO:0003677">
    <property type="term" value="F:DNA binding"/>
    <property type="evidence" value="ECO:0007669"/>
    <property type="project" value="InterPro"/>
</dbReference>
<dbReference type="Proteomes" id="UP000321933">
    <property type="component" value="Unassembled WGS sequence"/>
</dbReference>
<dbReference type="InterPro" id="IPR016032">
    <property type="entry name" value="Sig_transdc_resp-reg_C-effctor"/>
</dbReference>
<sequence length="387" mass="42968">MPRGTDSGSPDFDQLLGLVYDGPLEDRPWQSALPQLRELFDAQVASLVLRPPAQDDHGLILNSVRDSVDESLADPNDWEVIAYREQFFALDPFINLPLNRVVALEDMLDERELEHSDYYRHYLQPVNLFHILGIDTAEPGGMVARLRFSRRRQDGAFRRDDRALLERIAPHLQRALHIHARLSRTTSERDLYAGAVNQLAVATIILDETGRVLNTNALAKALLEERDGLLEKDQHLQVGSRELNRRLQEALTTVIRAQQRGEASVVRALRVPRSRGHADLGLVIRPIASSEWGEGQASPCAAVFISDPDLRESASQNTLGELFGLTPAEANLAILLSRGLSLAEVSESQNVSQHTARAQLKSIFAKTGVSRQAELVRLVLKSVASLG</sequence>
<comment type="caution">
    <text evidence="2">The sequence shown here is derived from an EMBL/GenBank/DDBJ whole genome shotgun (WGS) entry which is preliminary data.</text>
</comment>
<gene>
    <name evidence="2" type="ORF">FVW59_09750</name>
</gene>
<proteinExistence type="predicted"/>
<name>A0A5C8ZSG1_9GAMM</name>
<dbReference type="EMBL" id="VRYZ01000004">
    <property type="protein sequence ID" value="TXS91453.1"/>
    <property type="molecule type" value="Genomic_DNA"/>
</dbReference>